<name>A0A4Y7K700_PAPSO</name>
<dbReference type="InterPro" id="IPR029045">
    <property type="entry name" value="ClpP/crotonase-like_dom_sf"/>
</dbReference>
<dbReference type="Proteomes" id="UP000316621">
    <property type="component" value="Chromosome 7"/>
</dbReference>
<dbReference type="PANTHER" id="PTHR11941">
    <property type="entry name" value="ENOYL-COA HYDRATASE-RELATED"/>
    <property type="match status" value="1"/>
</dbReference>
<proteinExistence type="inferred from homology"/>
<dbReference type="PROSITE" id="PS00166">
    <property type="entry name" value="ENOYL_COA_HYDRATASE"/>
    <property type="match status" value="1"/>
</dbReference>
<dbReference type="Gene3D" id="3.90.226.10">
    <property type="entry name" value="2-enoyl-CoA Hydratase, Chain A, domain 1"/>
    <property type="match status" value="2"/>
</dbReference>
<dbReference type="SUPFAM" id="SSF52096">
    <property type="entry name" value="ClpP/crotonase"/>
    <property type="match status" value="2"/>
</dbReference>
<evidence type="ECO:0008006" key="6">
    <source>
        <dbReference type="Google" id="ProtNLM"/>
    </source>
</evidence>
<dbReference type="GO" id="GO:0005739">
    <property type="term" value="C:mitochondrion"/>
    <property type="evidence" value="ECO:0007669"/>
    <property type="project" value="TreeGrafter"/>
</dbReference>
<evidence type="ECO:0000313" key="4">
    <source>
        <dbReference type="EMBL" id="RZC69123.1"/>
    </source>
</evidence>
<dbReference type="Gene3D" id="1.10.12.10">
    <property type="entry name" value="Lyase 2-enoyl-coa Hydratase, Chain A, domain 2"/>
    <property type="match status" value="1"/>
</dbReference>
<dbReference type="PANTHER" id="PTHR11941:SF171">
    <property type="entry name" value="SD19268P"/>
    <property type="match status" value="1"/>
</dbReference>
<protein>
    <recommendedName>
        <fullName evidence="6">Enoyl-CoA hydratase</fullName>
    </recommendedName>
</protein>
<dbReference type="GO" id="GO:0006635">
    <property type="term" value="P:fatty acid beta-oxidation"/>
    <property type="evidence" value="ECO:0007669"/>
    <property type="project" value="TreeGrafter"/>
</dbReference>
<keyword evidence="5" id="KW-1185">Reference proteome</keyword>
<dbReference type="GO" id="GO:0016836">
    <property type="term" value="F:hydro-lyase activity"/>
    <property type="evidence" value="ECO:0007669"/>
    <property type="project" value="UniProtKB-ARBA"/>
</dbReference>
<evidence type="ECO:0000256" key="3">
    <source>
        <dbReference type="RuleBase" id="RU003707"/>
    </source>
</evidence>
<dbReference type="Pfam" id="PF00378">
    <property type="entry name" value="ECH_1"/>
    <property type="match status" value="2"/>
</dbReference>
<dbReference type="EMBL" id="CM010721">
    <property type="protein sequence ID" value="RZC69123.1"/>
    <property type="molecule type" value="Genomic_DNA"/>
</dbReference>
<dbReference type="OMA" id="YEQAHAW"/>
<dbReference type="STRING" id="3469.A0A4Y7K700"/>
<evidence type="ECO:0000256" key="2">
    <source>
        <dbReference type="ARBA" id="ARBA00023239"/>
    </source>
</evidence>
<keyword evidence="2" id="KW-0456">Lyase</keyword>
<comment type="similarity">
    <text evidence="1 3">Belongs to the enoyl-CoA hydratase/isomerase family.</text>
</comment>
<evidence type="ECO:0000256" key="1">
    <source>
        <dbReference type="ARBA" id="ARBA00005254"/>
    </source>
</evidence>
<dbReference type="AlphaFoldDB" id="A0A4Y7K700"/>
<accession>A0A4Y7K700</accession>
<reference evidence="4 5" key="1">
    <citation type="journal article" date="2018" name="Science">
        <title>The opium poppy genome and morphinan production.</title>
        <authorList>
            <person name="Guo L."/>
            <person name="Winzer T."/>
            <person name="Yang X."/>
            <person name="Li Y."/>
            <person name="Ning Z."/>
            <person name="He Z."/>
            <person name="Teodor R."/>
            <person name="Lu Y."/>
            <person name="Bowser T.A."/>
            <person name="Graham I.A."/>
            <person name="Ye K."/>
        </authorList>
    </citation>
    <scope>NUCLEOTIDE SEQUENCE [LARGE SCALE GENOMIC DNA]</scope>
    <source>
        <strain evidence="5">cv. HN1</strain>
        <tissue evidence="4">Leaves</tissue>
    </source>
</reference>
<dbReference type="InterPro" id="IPR014748">
    <property type="entry name" value="Enoyl-CoA_hydra_C"/>
</dbReference>
<evidence type="ECO:0000313" key="5">
    <source>
        <dbReference type="Proteomes" id="UP000316621"/>
    </source>
</evidence>
<gene>
    <name evidence="4" type="ORF">C5167_032200</name>
</gene>
<dbReference type="FunFam" id="1.10.12.10:FF:000001">
    <property type="entry name" value="Probable enoyl-CoA hydratase, mitochondrial"/>
    <property type="match status" value="1"/>
</dbReference>
<dbReference type="CDD" id="cd06558">
    <property type="entry name" value="crotonase-like"/>
    <property type="match status" value="1"/>
</dbReference>
<dbReference type="InterPro" id="IPR001753">
    <property type="entry name" value="Enoyl-CoA_hydra/iso"/>
</dbReference>
<organism evidence="4 5">
    <name type="scientific">Papaver somniferum</name>
    <name type="common">Opium poppy</name>
    <dbReference type="NCBI Taxonomy" id="3469"/>
    <lineage>
        <taxon>Eukaryota</taxon>
        <taxon>Viridiplantae</taxon>
        <taxon>Streptophyta</taxon>
        <taxon>Embryophyta</taxon>
        <taxon>Tracheophyta</taxon>
        <taxon>Spermatophyta</taxon>
        <taxon>Magnoliopsida</taxon>
        <taxon>Ranunculales</taxon>
        <taxon>Papaveraceae</taxon>
        <taxon>Papaveroideae</taxon>
        <taxon>Papaver</taxon>
    </lineage>
</organism>
<sequence length="393" mass="42291">MSPLPYMARSLTNHCRRNSKPYLSLYSTLGNLSKQAESEFNSHPCRKNSFRSLILQSISQSVKIERLSDSDFGIIEVKLDRPEAKNAIGKNMLSGLRHSLEAINVDSSANVVMISSSVPRVFCAGADLKERRTMSQSDTRDFVNSLRSTFTFLEGLSIPTIAVIEGAALGGGLEMALSCDLRICGEAAVLGLPETGLAIIPGFVVIDIGGVSSSYRLSLAIPSSAAMADSAGRVTRTTDNSQAVGSDSGVLNCHPKNMCHQVYAGRLVANVVGRGAGGTQRLPRLVGKSVAKELIFTGRKIDARNAASMGLINYCVPSGEAHLKALEVARDINEKGPLAIRMAKRSVDGGLELDFPSALELEEDCYEQLPNTKDRLEGLAAFVEKRKPRYKGE</sequence>
<dbReference type="Gramene" id="RZC69123">
    <property type="protein sequence ID" value="RZC69123"/>
    <property type="gene ID" value="C5167_032200"/>
</dbReference>
<dbReference type="InterPro" id="IPR018376">
    <property type="entry name" value="Enoyl-CoA_hyd/isom_CS"/>
</dbReference>